<dbReference type="AlphaFoldDB" id="A0AAV5G894"/>
<feature type="region of interest" description="Disordered" evidence="1">
    <location>
        <begin position="1"/>
        <end position="75"/>
    </location>
</feature>
<dbReference type="Pfam" id="PF01636">
    <property type="entry name" value="APH"/>
    <property type="match status" value="1"/>
</dbReference>
<reference evidence="3 4" key="1">
    <citation type="submission" date="2021-12" db="EMBL/GenBank/DDBJ databases">
        <title>High titer production of polyol ester of fatty acids by Rhodotorula paludigena BS15 towards product separation-free biomass refinery.</title>
        <authorList>
            <person name="Mano J."/>
            <person name="Ono H."/>
            <person name="Tanaka T."/>
            <person name="Naito K."/>
            <person name="Sushida H."/>
            <person name="Ike M."/>
            <person name="Tokuyasu K."/>
            <person name="Kitaoka M."/>
        </authorList>
    </citation>
    <scope>NUCLEOTIDE SEQUENCE [LARGE SCALE GENOMIC DNA]</scope>
    <source>
        <strain evidence="3 4">BS15</strain>
    </source>
</reference>
<dbReference type="SUPFAM" id="SSF56112">
    <property type="entry name" value="Protein kinase-like (PK-like)"/>
    <property type="match status" value="1"/>
</dbReference>
<evidence type="ECO:0000313" key="4">
    <source>
        <dbReference type="Proteomes" id="UP001342314"/>
    </source>
</evidence>
<dbReference type="PANTHER" id="PTHR21310">
    <property type="entry name" value="AMINOGLYCOSIDE PHOSPHOTRANSFERASE-RELATED-RELATED"/>
    <property type="match status" value="1"/>
</dbReference>
<sequence>MRSRTPLKDVRNRASSHSSARPLPPSSNTGKATTRPRSGAPDPWTPLHRLTASLSSTSRTSPALPSASELPTPQEILDNNVGTVLSRDLFGGVRKTVRRVQLADGRTCVVKHGTEVRREEGEVMRYVRATISVPLPEVLAIRELQNPRRIFLYLEDVQGETLDQALKRLGKHNNEPRRALCAQLEPMLKSLHAVSPPPGTRIGVYDPHREVDQSSRWRVSALTMALPHTPLPDDLDSVPELISWLKSAYGARGGQKVPHYEGDTDREWDERFGRYLDSEAPVVLTHGDITVHNVLVRNNQIVALIDWEHAGWYPSWTDAYVAAAAYDGDFAASRSAFKLGLVLLGYERFVGQRHAWIAVVRAPFSAVKQ</sequence>
<dbReference type="EMBL" id="BQKY01000003">
    <property type="protein sequence ID" value="GJN88791.1"/>
    <property type="molecule type" value="Genomic_DNA"/>
</dbReference>
<organism evidence="3 4">
    <name type="scientific">Rhodotorula paludigena</name>
    <dbReference type="NCBI Taxonomy" id="86838"/>
    <lineage>
        <taxon>Eukaryota</taxon>
        <taxon>Fungi</taxon>
        <taxon>Dikarya</taxon>
        <taxon>Basidiomycota</taxon>
        <taxon>Pucciniomycotina</taxon>
        <taxon>Microbotryomycetes</taxon>
        <taxon>Sporidiobolales</taxon>
        <taxon>Sporidiobolaceae</taxon>
        <taxon>Rhodotorula</taxon>
    </lineage>
</organism>
<feature type="domain" description="Aminoglycoside phosphotransferase" evidence="2">
    <location>
        <begin position="98"/>
        <end position="330"/>
    </location>
</feature>
<dbReference type="Proteomes" id="UP001342314">
    <property type="component" value="Unassembled WGS sequence"/>
</dbReference>
<evidence type="ECO:0000256" key="1">
    <source>
        <dbReference type="SAM" id="MobiDB-lite"/>
    </source>
</evidence>
<feature type="compositionally biased region" description="Basic and acidic residues" evidence="1">
    <location>
        <begin position="1"/>
        <end position="12"/>
    </location>
</feature>
<dbReference type="InterPro" id="IPR002575">
    <property type="entry name" value="Aminoglycoside_PTrfase"/>
</dbReference>
<dbReference type="PANTHER" id="PTHR21310:SF48">
    <property type="entry name" value="AMINOGLYCOSIDE PHOSPHOTRANSFERASE DOMAIN-CONTAINING PROTEIN"/>
    <property type="match status" value="1"/>
</dbReference>
<feature type="compositionally biased region" description="Polar residues" evidence="1">
    <location>
        <begin position="26"/>
        <end position="36"/>
    </location>
</feature>
<dbReference type="InterPro" id="IPR011009">
    <property type="entry name" value="Kinase-like_dom_sf"/>
</dbReference>
<protein>
    <recommendedName>
        <fullName evidence="2">Aminoglycoside phosphotransferase domain-containing protein</fullName>
    </recommendedName>
</protein>
<comment type="caution">
    <text evidence="3">The sequence shown here is derived from an EMBL/GenBank/DDBJ whole genome shotgun (WGS) entry which is preliminary data.</text>
</comment>
<evidence type="ECO:0000259" key="2">
    <source>
        <dbReference type="Pfam" id="PF01636"/>
    </source>
</evidence>
<accession>A0AAV5G894</accession>
<dbReference type="Gene3D" id="3.90.1200.10">
    <property type="match status" value="1"/>
</dbReference>
<dbReference type="InterPro" id="IPR051678">
    <property type="entry name" value="AGP_Transferase"/>
</dbReference>
<feature type="compositionally biased region" description="Low complexity" evidence="1">
    <location>
        <begin position="49"/>
        <end position="68"/>
    </location>
</feature>
<name>A0AAV5G894_9BASI</name>
<gene>
    <name evidence="3" type="ORF">Rhopal_001761-T1</name>
</gene>
<proteinExistence type="predicted"/>
<evidence type="ECO:0000313" key="3">
    <source>
        <dbReference type="EMBL" id="GJN88791.1"/>
    </source>
</evidence>
<keyword evidence="4" id="KW-1185">Reference proteome</keyword>